<keyword evidence="4 7" id="KW-0067">ATP-binding</keyword>
<reference evidence="7 8" key="1">
    <citation type="submission" date="2017-07" db="EMBL/GenBank/DDBJ databases">
        <title>Draft whole genome sequences of clinical Proprionibacteriaceae strains.</title>
        <authorList>
            <person name="Bernier A.-M."/>
            <person name="Bernard K."/>
            <person name="Domingo M.-C."/>
        </authorList>
    </citation>
    <scope>NUCLEOTIDE SEQUENCE [LARGE SCALE GENOMIC DNA]</scope>
    <source>
        <strain evidence="7 8">NML 030167</strain>
    </source>
</reference>
<dbReference type="Pfam" id="PF00005">
    <property type="entry name" value="ABC_tran"/>
    <property type="match status" value="1"/>
</dbReference>
<evidence type="ECO:0000256" key="2">
    <source>
        <dbReference type="ARBA" id="ARBA00022448"/>
    </source>
</evidence>
<keyword evidence="8" id="KW-1185">Reference proteome</keyword>
<keyword evidence="3" id="KW-0547">Nucleotide-binding</keyword>
<dbReference type="InterPro" id="IPR003593">
    <property type="entry name" value="AAA+_ATPase"/>
</dbReference>
<dbReference type="PROSITE" id="PS50893">
    <property type="entry name" value="ABC_TRANSPORTER_2"/>
    <property type="match status" value="1"/>
</dbReference>
<dbReference type="OrthoDB" id="9776369at2"/>
<gene>
    <name evidence="7" type="ORF">CGZ94_18885</name>
</gene>
<dbReference type="SMART" id="SM00382">
    <property type="entry name" value="AAA"/>
    <property type="match status" value="1"/>
</dbReference>
<evidence type="ECO:0000256" key="1">
    <source>
        <dbReference type="ARBA" id="ARBA00005417"/>
    </source>
</evidence>
<dbReference type="GO" id="GO:0016887">
    <property type="term" value="F:ATP hydrolysis activity"/>
    <property type="evidence" value="ECO:0007669"/>
    <property type="project" value="InterPro"/>
</dbReference>
<dbReference type="PANTHER" id="PTHR43820">
    <property type="entry name" value="HIGH-AFFINITY BRANCHED-CHAIN AMINO ACID TRANSPORT ATP-BINDING PROTEIN LIVF"/>
    <property type="match status" value="1"/>
</dbReference>
<dbReference type="InterPro" id="IPR003439">
    <property type="entry name" value="ABC_transporter-like_ATP-bd"/>
</dbReference>
<dbReference type="Gene3D" id="3.40.50.300">
    <property type="entry name" value="P-loop containing nucleotide triphosphate hydrolases"/>
    <property type="match status" value="1"/>
</dbReference>
<name>A0A255G1G0_9ACTN</name>
<evidence type="ECO:0000256" key="3">
    <source>
        <dbReference type="ARBA" id="ARBA00022741"/>
    </source>
</evidence>
<dbReference type="GO" id="GO:0015807">
    <property type="term" value="P:L-amino acid transport"/>
    <property type="evidence" value="ECO:0007669"/>
    <property type="project" value="TreeGrafter"/>
</dbReference>
<dbReference type="EMBL" id="NMVO01000017">
    <property type="protein sequence ID" value="OYO09715.1"/>
    <property type="molecule type" value="Genomic_DNA"/>
</dbReference>
<keyword evidence="5" id="KW-0029">Amino-acid transport</keyword>
<evidence type="ECO:0000256" key="5">
    <source>
        <dbReference type="ARBA" id="ARBA00022970"/>
    </source>
</evidence>
<dbReference type="InterPro" id="IPR052156">
    <property type="entry name" value="BCAA_Transport_ATP-bd_LivF"/>
</dbReference>
<feature type="domain" description="ABC transporter" evidence="6">
    <location>
        <begin position="2"/>
        <end position="230"/>
    </location>
</feature>
<evidence type="ECO:0000313" key="7">
    <source>
        <dbReference type="EMBL" id="OYO09715.1"/>
    </source>
</evidence>
<proteinExistence type="inferred from homology"/>
<dbReference type="InterPro" id="IPR027417">
    <property type="entry name" value="P-loop_NTPase"/>
</dbReference>
<evidence type="ECO:0000256" key="4">
    <source>
        <dbReference type="ARBA" id="ARBA00022840"/>
    </source>
</evidence>
<dbReference type="PANTHER" id="PTHR43820:SF5">
    <property type="entry name" value="HIGH-AFFINITY BRANCHED-CHAIN AMINO ACID TRANSPORT ATP-BINDING PROTEIN"/>
    <property type="match status" value="1"/>
</dbReference>
<organism evidence="7 8">
    <name type="scientific">Enemella evansiae</name>
    <dbReference type="NCBI Taxonomy" id="2016499"/>
    <lineage>
        <taxon>Bacteria</taxon>
        <taxon>Bacillati</taxon>
        <taxon>Actinomycetota</taxon>
        <taxon>Actinomycetes</taxon>
        <taxon>Propionibacteriales</taxon>
        <taxon>Propionibacteriaceae</taxon>
        <taxon>Enemella</taxon>
    </lineage>
</organism>
<dbReference type="SUPFAM" id="SSF52540">
    <property type="entry name" value="P-loop containing nucleoside triphosphate hydrolases"/>
    <property type="match status" value="1"/>
</dbReference>
<accession>A0A255G1G0</accession>
<dbReference type="GO" id="GO:0015658">
    <property type="term" value="F:branched-chain amino acid transmembrane transporter activity"/>
    <property type="evidence" value="ECO:0007669"/>
    <property type="project" value="TreeGrafter"/>
</dbReference>
<evidence type="ECO:0000259" key="6">
    <source>
        <dbReference type="PROSITE" id="PS50893"/>
    </source>
</evidence>
<dbReference type="Proteomes" id="UP000215896">
    <property type="component" value="Unassembled WGS sequence"/>
</dbReference>
<comment type="similarity">
    <text evidence="1">Belongs to the ABC transporter superfamily.</text>
</comment>
<evidence type="ECO:0000313" key="8">
    <source>
        <dbReference type="Proteomes" id="UP000215896"/>
    </source>
</evidence>
<sequence length="230" mass="24796">MLELDDVSVGYDRTTVVHGVSLRTAADGITTVLGHNGAGKTTLLRAVLGLLKPARGRILLDGEDITALPTHQRVRRGLGFVPQGQQSFGDLSAEENLRVVADSVTGGRKRIAEVLDLFPALAELRNRPAGLLSGGQRQQLAIARALLRRPRVLLLDEPTEGIQPSVVTEIERTVLRLVTEQQVAVLLVEQQVGFGLDHAARYAVLESGRITQQRRGGAGARDEVRGALML</sequence>
<dbReference type="GO" id="GO:0005524">
    <property type="term" value="F:ATP binding"/>
    <property type="evidence" value="ECO:0007669"/>
    <property type="project" value="UniProtKB-KW"/>
</dbReference>
<dbReference type="AlphaFoldDB" id="A0A255G1G0"/>
<comment type="caution">
    <text evidence="7">The sequence shown here is derived from an EMBL/GenBank/DDBJ whole genome shotgun (WGS) entry which is preliminary data.</text>
</comment>
<keyword evidence="2" id="KW-0813">Transport</keyword>
<dbReference type="RefSeq" id="WP_094406724.1">
    <property type="nucleotide sequence ID" value="NZ_NMVO01000017.1"/>
</dbReference>
<protein>
    <submittedName>
        <fullName evidence="7">ABC transporter ATP-binding protein</fullName>
    </submittedName>
</protein>